<dbReference type="InterPro" id="IPR034154">
    <property type="entry name" value="TOPRIM_DnaG/twinkle"/>
</dbReference>
<evidence type="ECO:0000313" key="2">
    <source>
        <dbReference type="EMBL" id="SEQ22614.1"/>
    </source>
</evidence>
<keyword evidence="2" id="KW-0347">Helicase</keyword>
<accession>A0A1H9EA06</accession>
<sequence>MHTHEKARVGAGKNAFSSTKSGFNYISFDIESQFRQAMQSAGINYLGEFISDGNLHRFHVEGHTRGSKNGAYILHIDGCPAGWFMDYKTGLNQKWRISGSGERIPCQMIAEIEKAKREREAEKLQRHVSAAKKARTIWNRSKPILEQSEHAYLVTKYIQSNGARLYREALVILLLDARKQIVNLQFISAEGEKKFLSGGKKKSCFCPIGRPTPIILITEGFATGASLHEETGHCVIVAFDAGNLKPVAEVIRKMFPTNEIIICGDNDLSGLGQTKAREAARAISSKATIPPIAGMDWNDYLVKGDHNG</sequence>
<organism evidence="2 3">
    <name type="scientific">Nitrosomonas ureae</name>
    <dbReference type="NCBI Taxonomy" id="44577"/>
    <lineage>
        <taxon>Bacteria</taxon>
        <taxon>Pseudomonadati</taxon>
        <taxon>Pseudomonadota</taxon>
        <taxon>Betaproteobacteria</taxon>
        <taxon>Nitrosomonadales</taxon>
        <taxon>Nitrosomonadaceae</taxon>
        <taxon>Nitrosomonas</taxon>
    </lineage>
</organism>
<proteinExistence type="predicted"/>
<dbReference type="InterPro" id="IPR006171">
    <property type="entry name" value="TOPRIM_dom"/>
</dbReference>
<dbReference type="OrthoDB" id="110640at2"/>
<keyword evidence="2" id="KW-0378">Hydrolase</keyword>
<dbReference type="GO" id="GO:0004386">
    <property type="term" value="F:helicase activity"/>
    <property type="evidence" value="ECO:0007669"/>
    <property type="project" value="UniProtKB-KW"/>
</dbReference>
<evidence type="ECO:0000259" key="1">
    <source>
        <dbReference type="PROSITE" id="PS50880"/>
    </source>
</evidence>
<keyword evidence="2" id="KW-0067">ATP-binding</keyword>
<name>A0A1H9EA06_9PROT</name>
<gene>
    <name evidence="2" type="ORF">SAMN05421510_102931</name>
</gene>
<dbReference type="Gene3D" id="3.40.1360.10">
    <property type="match status" value="1"/>
</dbReference>
<reference evidence="2 3" key="1">
    <citation type="submission" date="2016-10" db="EMBL/GenBank/DDBJ databases">
        <authorList>
            <person name="de Groot N.N."/>
        </authorList>
    </citation>
    <scope>NUCLEOTIDE SEQUENCE [LARGE SCALE GENOMIC DNA]</scope>
    <source>
        <strain evidence="2 3">Nm9</strain>
    </source>
</reference>
<dbReference type="RefSeq" id="WP_074721388.1">
    <property type="nucleotide sequence ID" value="NZ_FOFX01000029.1"/>
</dbReference>
<dbReference type="EMBL" id="FOFX01000029">
    <property type="protein sequence ID" value="SEQ22614.1"/>
    <property type="molecule type" value="Genomic_DNA"/>
</dbReference>
<dbReference type="Pfam" id="PF13362">
    <property type="entry name" value="Toprim_3"/>
    <property type="match status" value="1"/>
</dbReference>
<keyword evidence="2" id="KW-0547">Nucleotide-binding</keyword>
<dbReference type="Proteomes" id="UP000181998">
    <property type="component" value="Unassembled WGS sequence"/>
</dbReference>
<dbReference type="AlphaFoldDB" id="A0A1H9EA06"/>
<dbReference type="PROSITE" id="PS50880">
    <property type="entry name" value="TOPRIM"/>
    <property type="match status" value="1"/>
</dbReference>
<dbReference type="CDD" id="cd01029">
    <property type="entry name" value="TOPRIM_primases"/>
    <property type="match status" value="1"/>
</dbReference>
<feature type="domain" description="Toprim" evidence="1">
    <location>
        <begin position="213"/>
        <end position="302"/>
    </location>
</feature>
<evidence type="ECO:0000313" key="3">
    <source>
        <dbReference type="Proteomes" id="UP000181998"/>
    </source>
</evidence>
<dbReference type="SMART" id="SM00493">
    <property type="entry name" value="TOPRIM"/>
    <property type="match status" value="1"/>
</dbReference>
<protein>
    <submittedName>
        <fullName evidence="2">Putative DNA primase/helicase</fullName>
    </submittedName>
</protein>